<keyword evidence="1" id="KW-0805">Transcription regulation</keyword>
<gene>
    <name evidence="5" type="ORF">GCM10007350_06200</name>
</gene>
<dbReference type="InterPro" id="IPR036388">
    <property type="entry name" value="WH-like_DNA-bd_sf"/>
</dbReference>
<protein>
    <submittedName>
        <fullName evidence="5">Transcriptional regulator</fullName>
    </submittedName>
</protein>
<dbReference type="RefSeq" id="WP_189458663.1">
    <property type="nucleotide sequence ID" value="NZ_BMYO01000001.1"/>
</dbReference>
<organism evidence="5 6">
    <name type="scientific">Jeongeupia chitinilytica</name>
    <dbReference type="NCBI Taxonomy" id="1041641"/>
    <lineage>
        <taxon>Bacteria</taxon>
        <taxon>Pseudomonadati</taxon>
        <taxon>Pseudomonadota</taxon>
        <taxon>Betaproteobacteria</taxon>
        <taxon>Neisseriales</taxon>
        <taxon>Chitinibacteraceae</taxon>
        <taxon>Jeongeupia</taxon>
    </lineage>
</organism>
<keyword evidence="3" id="KW-0804">Transcription</keyword>
<dbReference type="PRINTS" id="PR00778">
    <property type="entry name" value="HTHARSR"/>
</dbReference>
<dbReference type="CDD" id="cd00090">
    <property type="entry name" value="HTH_ARSR"/>
    <property type="match status" value="1"/>
</dbReference>
<dbReference type="SMART" id="SM00418">
    <property type="entry name" value="HTH_ARSR"/>
    <property type="match status" value="1"/>
</dbReference>
<dbReference type="SUPFAM" id="SSF46785">
    <property type="entry name" value="Winged helix' DNA-binding domain"/>
    <property type="match status" value="1"/>
</dbReference>
<keyword evidence="6" id="KW-1185">Reference proteome</keyword>
<dbReference type="InterPro" id="IPR001845">
    <property type="entry name" value="HTH_ArsR_DNA-bd_dom"/>
</dbReference>
<dbReference type="PROSITE" id="PS50987">
    <property type="entry name" value="HTH_ARSR_2"/>
    <property type="match status" value="1"/>
</dbReference>
<dbReference type="PANTHER" id="PTHR43132:SF2">
    <property type="entry name" value="ARSENICAL RESISTANCE OPERON REPRESSOR ARSR-RELATED"/>
    <property type="match status" value="1"/>
</dbReference>
<dbReference type="InterPro" id="IPR011991">
    <property type="entry name" value="ArsR-like_HTH"/>
</dbReference>
<evidence type="ECO:0000313" key="5">
    <source>
        <dbReference type="EMBL" id="GHD57472.1"/>
    </source>
</evidence>
<sequence length="105" mass="11157">MENKDAVVRLAALAQETRLTVYRLLVTAGPEGLAVGRIGDALGVAPATLSFHLKELAHAGLVSARQDGRFIYYSANYTAMNTLLAFLTDNCCGGVPCGVDTRHCC</sequence>
<evidence type="ECO:0000256" key="1">
    <source>
        <dbReference type="ARBA" id="ARBA00023015"/>
    </source>
</evidence>
<dbReference type="Pfam" id="PF12840">
    <property type="entry name" value="HTH_20"/>
    <property type="match status" value="1"/>
</dbReference>
<dbReference type="NCBIfam" id="NF033788">
    <property type="entry name" value="HTH_metalloreg"/>
    <property type="match status" value="1"/>
</dbReference>
<reference evidence="6" key="1">
    <citation type="journal article" date="2019" name="Int. J. Syst. Evol. Microbiol.">
        <title>The Global Catalogue of Microorganisms (GCM) 10K type strain sequencing project: providing services to taxonomists for standard genome sequencing and annotation.</title>
        <authorList>
            <consortium name="The Broad Institute Genomics Platform"/>
            <consortium name="The Broad Institute Genome Sequencing Center for Infectious Disease"/>
            <person name="Wu L."/>
            <person name="Ma J."/>
        </authorList>
    </citation>
    <scope>NUCLEOTIDE SEQUENCE [LARGE SCALE GENOMIC DNA]</scope>
    <source>
        <strain evidence="6">KCTC 23701</strain>
    </source>
</reference>
<dbReference type="InterPro" id="IPR051011">
    <property type="entry name" value="Metal_resp_trans_reg"/>
</dbReference>
<accession>A0ABQ3GWV8</accession>
<dbReference type="Gene3D" id="1.10.10.10">
    <property type="entry name" value="Winged helix-like DNA-binding domain superfamily/Winged helix DNA-binding domain"/>
    <property type="match status" value="1"/>
</dbReference>
<dbReference type="Proteomes" id="UP000604737">
    <property type="component" value="Unassembled WGS sequence"/>
</dbReference>
<comment type="caution">
    <text evidence="5">The sequence shown here is derived from an EMBL/GenBank/DDBJ whole genome shotgun (WGS) entry which is preliminary data.</text>
</comment>
<evidence type="ECO:0000313" key="6">
    <source>
        <dbReference type="Proteomes" id="UP000604737"/>
    </source>
</evidence>
<dbReference type="InterPro" id="IPR036390">
    <property type="entry name" value="WH_DNA-bd_sf"/>
</dbReference>
<evidence type="ECO:0000256" key="3">
    <source>
        <dbReference type="ARBA" id="ARBA00023163"/>
    </source>
</evidence>
<dbReference type="EMBL" id="BMYO01000001">
    <property type="protein sequence ID" value="GHD57472.1"/>
    <property type="molecule type" value="Genomic_DNA"/>
</dbReference>
<evidence type="ECO:0000259" key="4">
    <source>
        <dbReference type="PROSITE" id="PS50987"/>
    </source>
</evidence>
<feature type="domain" description="HTH arsR-type" evidence="4">
    <location>
        <begin position="1"/>
        <end position="95"/>
    </location>
</feature>
<keyword evidence="2" id="KW-0238">DNA-binding</keyword>
<name>A0ABQ3GWV8_9NEIS</name>
<proteinExistence type="predicted"/>
<dbReference type="PANTHER" id="PTHR43132">
    <property type="entry name" value="ARSENICAL RESISTANCE OPERON REPRESSOR ARSR-RELATED"/>
    <property type="match status" value="1"/>
</dbReference>
<evidence type="ECO:0000256" key="2">
    <source>
        <dbReference type="ARBA" id="ARBA00023125"/>
    </source>
</evidence>